<sequence>MASHHKLKGLLSFLSLFLFLFLLLSPASSTRILVDKEDTAAAAPSTTAPESGSSIDKEDVAAPSATVPGGGSSIDDGEDAPTPTAASAGGGDSSVDKEDAAATGGGSSIDGKDAATGPTSAAAGSSSIPEGGDGAHHPLTFFMHDVLGGSRPSAVAVTGIVANPTVGGQVPFAKPNGAVLPGRGVGPTNNNPNNNNINNNNNGIVNNNNIPFLTGLSGFTSSNVMQNNNNNNGIIGGVPGFPSLNGAQFQTGTTLQKLMFGTMTVFDDELTEGRDLESGLVGKAQGFYVASSEDGSSQTIAFTVMFASGSYADSLSLFGVHRTAVAESHLAIMGGTGKFVNAKGFATVKTFQGNGQHDTDGFLRKLMVENRKWDFSIVGCLVSFISVVCTQLTLSFLPLILPTSSLFTLLPLSALLLIIVVGLGRFCKRAAGVRASAPAFVVLSILFVWALYFSVIRQVISPFVDVVFNVEVIMVIVGLYRIMSLDPGYVTNNDISCHDLEELKISVPIVHRESLAQEVLTGQRSAKYCTHCKHYVMGFDHHCPAFGNCIGQKNHRFFIVLLVGFAASEASFAACASHFTAKFGTSSGVGWKGAVSRNFVLSTMLFCLVQVFWQINWKQYPEFQMKFDPSAGQTEISTQFINPYNRGILRNLKEFLTETGLDYFAICVNPSPIAFQPEFFQAALRLASVDRPVCGDLRAAAAAVASNKEAASATCER</sequence>
<dbReference type="Pfam" id="PF01529">
    <property type="entry name" value="DHHC"/>
    <property type="match status" value="1"/>
</dbReference>
<dbReference type="PANTHER" id="PTHR46215">
    <property type="entry name" value="DIRIGENT PROTEIN 24-RELATED"/>
    <property type="match status" value="1"/>
</dbReference>
<feature type="compositionally biased region" description="Low complexity" evidence="11">
    <location>
        <begin position="40"/>
        <end position="54"/>
    </location>
</feature>
<name>A0A9N7N5B1_STRHE</name>
<gene>
    <name evidence="14" type="ORF">SHERM_20314</name>
</gene>
<keyword evidence="6" id="KW-0964">Secreted</keyword>
<evidence type="ECO:0000313" key="14">
    <source>
        <dbReference type="EMBL" id="CAA0823145.1"/>
    </source>
</evidence>
<keyword evidence="10" id="KW-0808">Transferase</keyword>
<comment type="caution">
    <text evidence="14">The sequence shown here is derived from an EMBL/GenBank/DDBJ whole genome shotgun (WGS) entry which is preliminary data.</text>
</comment>
<evidence type="ECO:0000256" key="3">
    <source>
        <dbReference type="ARBA" id="ARBA00008574"/>
    </source>
</evidence>
<feature type="transmembrane region" description="Helical" evidence="10">
    <location>
        <begin position="375"/>
        <end position="400"/>
    </location>
</feature>
<dbReference type="InterPro" id="IPR004265">
    <property type="entry name" value="Dirigent"/>
</dbReference>
<feature type="chain" id="PRO_5040242290" description="S-acyltransferase" evidence="12">
    <location>
        <begin position="30"/>
        <end position="717"/>
    </location>
</feature>
<evidence type="ECO:0000313" key="15">
    <source>
        <dbReference type="Proteomes" id="UP001153555"/>
    </source>
</evidence>
<evidence type="ECO:0000256" key="6">
    <source>
        <dbReference type="ARBA" id="ARBA00022525"/>
    </source>
</evidence>
<dbReference type="PROSITE" id="PS50216">
    <property type="entry name" value="DHHC"/>
    <property type="match status" value="1"/>
</dbReference>
<keyword evidence="10" id="KW-0012">Acyltransferase</keyword>
<dbReference type="GO" id="GO:0009699">
    <property type="term" value="P:phenylpropanoid biosynthetic process"/>
    <property type="evidence" value="ECO:0007669"/>
    <property type="project" value="UniProtKB-ARBA"/>
</dbReference>
<evidence type="ECO:0000256" key="5">
    <source>
        <dbReference type="ARBA" id="ARBA00011738"/>
    </source>
</evidence>
<dbReference type="InterPro" id="IPR001594">
    <property type="entry name" value="Palmitoyltrfase_DHHC"/>
</dbReference>
<evidence type="ECO:0000256" key="12">
    <source>
        <dbReference type="SAM" id="SignalP"/>
    </source>
</evidence>
<feature type="transmembrane region" description="Helical" evidence="10">
    <location>
        <begin position="599"/>
        <end position="617"/>
    </location>
</feature>
<keyword evidence="12" id="KW-0732">Signal</keyword>
<dbReference type="Pfam" id="PF03018">
    <property type="entry name" value="Dirigent"/>
    <property type="match status" value="1"/>
</dbReference>
<evidence type="ECO:0000256" key="10">
    <source>
        <dbReference type="RuleBase" id="RU079119"/>
    </source>
</evidence>
<evidence type="ECO:0000256" key="9">
    <source>
        <dbReference type="ARBA" id="ARBA00023136"/>
    </source>
</evidence>
<feature type="transmembrane region" description="Helical" evidence="10">
    <location>
        <begin position="466"/>
        <end position="483"/>
    </location>
</feature>
<evidence type="ECO:0000259" key="13">
    <source>
        <dbReference type="Pfam" id="PF01529"/>
    </source>
</evidence>
<keyword evidence="8 10" id="KW-1133">Transmembrane helix</keyword>
<keyword evidence="7 10" id="KW-0812">Transmembrane</keyword>
<feature type="transmembrane region" description="Helical" evidence="10">
    <location>
        <begin position="557"/>
        <end position="579"/>
    </location>
</feature>
<evidence type="ECO:0000256" key="4">
    <source>
        <dbReference type="ARBA" id="ARBA00010746"/>
    </source>
</evidence>
<comment type="domain">
    <text evidence="10">The DHHC domain is required for palmitoyltransferase activity.</text>
</comment>
<protein>
    <recommendedName>
        <fullName evidence="10">S-acyltransferase</fullName>
        <ecNumber evidence="10">2.3.1.225</ecNumber>
    </recommendedName>
    <alternativeName>
        <fullName evidence="10">Palmitoyltransferase</fullName>
    </alternativeName>
</protein>
<dbReference type="EMBL" id="CACSLK010024540">
    <property type="protein sequence ID" value="CAA0823145.1"/>
    <property type="molecule type" value="Genomic_DNA"/>
</dbReference>
<dbReference type="EC" id="2.3.1.225" evidence="10"/>
<feature type="domain" description="Palmitoyltransferase DHHC" evidence="13">
    <location>
        <begin position="524"/>
        <end position="613"/>
    </location>
</feature>
<dbReference type="Proteomes" id="UP001153555">
    <property type="component" value="Unassembled WGS sequence"/>
</dbReference>
<reference evidence="14" key="1">
    <citation type="submission" date="2019-12" db="EMBL/GenBank/DDBJ databases">
        <authorList>
            <person name="Scholes J."/>
        </authorList>
    </citation>
    <scope>NUCLEOTIDE SEQUENCE</scope>
</reference>
<feature type="compositionally biased region" description="Low complexity" evidence="11">
    <location>
        <begin position="114"/>
        <end position="127"/>
    </location>
</feature>
<dbReference type="GO" id="GO:0005576">
    <property type="term" value="C:extracellular region"/>
    <property type="evidence" value="ECO:0007669"/>
    <property type="project" value="UniProtKB-SubCell"/>
</dbReference>
<dbReference type="GO" id="GO:0012505">
    <property type="term" value="C:endomembrane system"/>
    <property type="evidence" value="ECO:0007669"/>
    <property type="project" value="UniProtKB-SubCell"/>
</dbReference>
<accession>A0A9N7N5B1</accession>
<comment type="subcellular location">
    <subcellularLocation>
        <location evidence="1">Endomembrane system</location>
        <topology evidence="1">Multi-pass membrane protein</topology>
    </subcellularLocation>
    <subcellularLocation>
        <location evidence="2">Secreted</location>
    </subcellularLocation>
</comment>
<evidence type="ECO:0000256" key="8">
    <source>
        <dbReference type="ARBA" id="ARBA00022989"/>
    </source>
</evidence>
<evidence type="ECO:0000256" key="2">
    <source>
        <dbReference type="ARBA" id="ARBA00004613"/>
    </source>
</evidence>
<comment type="catalytic activity">
    <reaction evidence="10">
        <text>L-cysteinyl-[protein] + hexadecanoyl-CoA = S-hexadecanoyl-L-cysteinyl-[protein] + CoA</text>
        <dbReference type="Rhea" id="RHEA:36683"/>
        <dbReference type="Rhea" id="RHEA-COMP:10131"/>
        <dbReference type="Rhea" id="RHEA-COMP:11032"/>
        <dbReference type="ChEBI" id="CHEBI:29950"/>
        <dbReference type="ChEBI" id="CHEBI:57287"/>
        <dbReference type="ChEBI" id="CHEBI:57379"/>
        <dbReference type="ChEBI" id="CHEBI:74151"/>
        <dbReference type="EC" id="2.3.1.225"/>
    </reaction>
</comment>
<keyword evidence="15" id="KW-1185">Reference proteome</keyword>
<organism evidence="14 15">
    <name type="scientific">Striga hermonthica</name>
    <name type="common">Purple witchweed</name>
    <name type="synonym">Buchnera hermonthica</name>
    <dbReference type="NCBI Taxonomy" id="68872"/>
    <lineage>
        <taxon>Eukaryota</taxon>
        <taxon>Viridiplantae</taxon>
        <taxon>Streptophyta</taxon>
        <taxon>Embryophyta</taxon>
        <taxon>Tracheophyta</taxon>
        <taxon>Spermatophyta</taxon>
        <taxon>Magnoliopsida</taxon>
        <taxon>eudicotyledons</taxon>
        <taxon>Gunneridae</taxon>
        <taxon>Pentapetalae</taxon>
        <taxon>asterids</taxon>
        <taxon>lamiids</taxon>
        <taxon>Lamiales</taxon>
        <taxon>Orobanchaceae</taxon>
        <taxon>Buchnereae</taxon>
        <taxon>Striga</taxon>
    </lineage>
</organism>
<keyword evidence="9 10" id="KW-0472">Membrane</keyword>
<dbReference type="GO" id="GO:0019706">
    <property type="term" value="F:protein-cysteine S-palmitoyltransferase activity"/>
    <property type="evidence" value="ECO:0007669"/>
    <property type="project" value="UniProtKB-EC"/>
</dbReference>
<comment type="similarity">
    <text evidence="3 10">Belongs to the DHHC palmitoyltransferase family.</text>
</comment>
<dbReference type="InterPro" id="IPR044859">
    <property type="entry name" value="Allene_oxi_cyc_Dirigent"/>
</dbReference>
<evidence type="ECO:0000256" key="11">
    <source>
        <dbReference type="SAM" id="MobiDB-lite"/>
    </source>
</evidence>
<dbReference type="PANTHER" id="PTHR46215:SF5">
    <property type="entry name" value="DIRIGENT PROTEIN"/>
    <property type="match status" value="1"/>
</dbReference>
<comment type="subunit">
    <text evidence="5">Homodimer.</text>
</comment>
<evidence type="ECO:0000256" key="7">
    <source>
        <dbReference type="ARBA" id="ARBA00022692"/>
    </source>
</evidence>
<feature type="region of interest" description="Disordered" evidence="11">
    <location>
        <begin position="40"/>
        <end position="136"/>
    </location>
</feature>
<feature type="signal peptide" evidence="12">
    <location>
        <begin position="1"/>
        <end position="29"/>
    </location>
</feature>
<feature type="transmembrane region" description="Helical" evidence="10">
    <location>
        <begin position="439"/>
        <end position="460"/>
    </location>
</feature>
<proteinExistence type="inferred from homology"/>
<feature type="transmembrane region" description="Helical" evidence="10">
    <location>
        <begin position="406"/>
        <end position="427"/>
    </location>
</feature>
<dbReference type="Gene3D" id="2.40.480.10">
    <property type="entry name" value="Allene oxide cyclase-like"/>
    <property type="match status" value="1"/>
</dbReference>
<comment type="similarity">
    <text evidence="4">Belongs to the plant dirigent protein family.</text>
</comment>
<dbReference type="AlphaFoldDB" id="A0A9N7N5B1"/>
<dbReference type="OrthoDB" id="1921494at2759"/>
<evidence type="ECO:0000256" key="1">
    <source>
        <dbReference type="ARBA" id="ARBA00004127"/>
    </source>
</evidence>